<evidence type="ECO:0000259" key="2">
    <source>
        <dbReference type="Pfam" id="PF01370"/>
    </source>
</evidence>
<comment type="similarity">
    <text evidence="1">Belongs to the NAD(P)-dependent epimerase/dehydratase family. SDR39U1 subfamily.</text>
</comment>
<dbReference type="EMBL" id="PDUD01000027">
    <property type="protein sequence ID" value="PHN04091.1"/>
    <property type="molecule type" value="Genomic_DNA"/>
</dbReference>
<dbReference type="InterPro" id="IPR001509">
    <property type="entry name" value="Epimerase_deHydtase"/>
</dbReference>
<dbReference type="Proteomes" id="UP000223913">
    <property type="component" value="Unassembled WGS sequence"/>
</dbReference>
<accession>A0A2D0N6F0</accession>
<organism evidence="4 5">
    <name type="scientific">Flavilitoribacter nigricans (strain ATCC 23147 / DSM 23189 / NBRC 102662 / NCIMB 1420 / SS-2)</name>
    <name type="common">Lewinella nigricans</name>
    <dbReference type="NCBI Taxonomy" id="1122177"/>
    <lineage>
        <taxon>Bacteria</taxon>
        <taxon>Pseudomonadati</taxon>
        <taxon>Bacteroidota</taxon>
        <taxon>Saprospiria</taxon>
        <taxon>Saprospirales</taxon>
        <taxon>Lewinellaceae</taxon>
        <taxon>Flavilitoribacter</taxon>
    </lineage>
</organism>
<dbReference type="AlphaFoldDB" id="A0A2D0N6F0"/>
<evidence type="ECO:0000313" key="4">
    <source>
        <dbReference type="EMBL" id="PHN04091.1"/>
    </source>
</evidence>
<keyword evidence="5" id="KW-1185">Reference proteome</keyword>
<evidence type="ECO:0000313" key="5">
    <source>
        <dbReference type="Proteomes" id="UP000223913"/>
    </source>
</evidence>
<name>A0A2D0N6F0_FLAN2</name>
<dbReference type="Pfam" id="PF08338">
    <property type="entry name" value="DUF1731"/>
    <property type="match status" value="1"/>
</dbReference>
<dbReference type="Pfam" id="PF01370">
    <property type="entry name" value="Epimerase"/>
    <property type="match status" value="1"/>
</dbReference>
<reference evidence="4 5" key="1">
    <citation type="submission" date="2017-10" db="EMBL/GenBank/DDBJ databases">
        <title>The draft genome sequence of Lewinella nigricans NBRC 102662.</title>
        <authorList>
            <person name="Wang K."/>
        </authorList>
    </citation>
    <scope>NUCLEOTIDE SEQUENCE [LARGE SCALE GENOMIC DNA]</scope>
    <source>
        <strain evidence="4 5">NBRC 102662</strain>
    </source>
</reference>
<proteinExistence type="inferred from homology"/>
<dbReference type="InterPro" id="IPR013549">
    <property type="entry name" value="DUF1731"/>
</dbReference>
<dbReference type="PANTHER" id="PTHR11092:SF0">
    <property type="entry name" value="EPIMERASE FAMILY PROTEIN SDR39U1"/>
    <property type="match status" value="1"/>
</dbReference>
<dbReference type="RefSeq" id="WP_099152477.1">
    <property type="nucleotide sequence ID" value="NZ_PDUD01000027.1"/>
</dbReference>
<dbReference type="PANTHER" id="PTHR11092">
    <property type="entry name" value="SUGAR NUCLEOTIDE EPIMERASE RELATED"/>
    <property type="match status" value="1"/>
</dbReference>
<sequence>MPTVLIGGGSGLIGTRLSELLTEKGYTVWHLSRTRDPDARYKTFHWDSEKQQIDQEAVDGADYIINLAGAGIADQRWTKKRKRVIIDSRVDTTLLLRDAIQRSAGAPKAFLSASGANIYGDQGDELLTETHPPGDGFFGVSCVAWEKAVQEVAELGIRTVILRTGVVLTTKGGALPKMTMPMAFMAGVYFGDGQQWMSWIHIDDICRMYLHGIEQENVEGPYNAAAPNPERNKDFIETAAEVQDKPVIMLSAPVFALKLGLGEMSHAVLDSVRLSVEKILGTGFTFDFPELREALAEVFREEK</sequence>
<evidence type="ECO:0000256" key="1">
    <source>
        <dbReference type="ARBA" id="ARBA00009353"/>
    </source>
</evidence>
<dbReference type="InterPro" id="IPR010099">
    <property type="entry name" value="SDR39U1"/>
</dbReference>
<dbReference type="OrthoDB" id="329806at2"/>
<protein>
    <submittedName>
        <fullName evidence="4">TIGR01777 family protein</fullName>
    </submittedName>
</protein>
<dbReference type="NCBIfam" id="TIGR01777">
    <property type="entry name" value="yfcH"/>
    <property type="match status" value="1"/>
</dbReference>
<gene>
    <name evidence="4" type="ORF">CRP01_23115</name>
</gene>
<feature type="domain" description="NAD-dependent epimerase/dehydratase" evidence="2">
    <location>
        <begin position="4"/>
        <end position="223"/>
    </location>
</feature>
<dbReference type="Gene3D" id="3.40.50.720">
    <property type="entry name" value="NAD(P)-binding Rossmann-like Domain"/>
    <property type="match status" value="1"/>
</dbReference>
<dbReference type="SUPFAM" id="SSF51735">
    <property type="entry name" value="NAD(P)-binding Rossmann-fold domains"/>
    <property type="match status" value="1"/>
</dbReference>
<dbReference type="InterPro" id="IPR036291">
    <property type="entry name" value="NAD(P)-bd_dom_sf"/>
</dbReference>
<comment type="caution">
    <text evidence="4">The sequence shown here is derived from an EMBL/GenBank/DDBJ whole genome shotgun (WGS) entry which is preliminary data.</text>
</comment>
<evidence type="ECO:0000259" key="3">
    <source>
        <dbReference type="Pfam" id="PF08338"/>
    </source>
</evidence>
<feature type="domain" description="DUF1731" evidence="3">
    <location>
        <begin position="252"/>
        <end position="297"/>
    </location>
</feature>